<organism evidence="14 15">
    <name type="scientific">Brevibacterium ravenspurgense</name>
    <dbReference type="NCBI Taxonomy" id="479117"/>
    <lineage>
        <taxon>Bacteria</taxon>
        <taxon>Bacillati</taxon>
        <taxon>Actinomycetota</taxon>
        <taxon>Actinomycetes</taxon>
        <taxon>Micrococcales</taxon>
        <taxon>Brevibacteriaceae</taxon>
        <taxon>Brevibacterium</taxon>
    </lineage>
</organism>
<dbReference type="STRING" id="1176165.GCA_001584405_01338"/>
<evidence type="ECO:0000256" key="8">
    <source>
        <dbReference type="ARBA" id="ARBA00023134"/>
    </source>
</evidence>
<reference evidence="14 15" key="1">
    <citation type="submission" date="2017-12" db="EMBL/GenBank/DDBJ databases">
        <title>Phylogenetic diversity of female urinary microbiome.</title>
        <authorList>
            <person name="Thomas-White K."/>
            <person name="Wolfe A.J."/>
        </authorList>
    </citation>
    <scope>NUCLEOTIDE SEQUENCE [LARGE SCALE GENOMIC DNA]</scope>
    <source>
        <strain evidence="14 15">UMB0426</strain>
    </source>
</reference>
<feature type="binding site" evidence="11">
    <location>
        <position position="274"/>
    </location>
    <ligand>
        <name>substrate</name>
    </ligand>
</feature>
<keyword evidence="5 11" id="KW-0479">Metal-binding</keyword>
<dbReference type="InterPro" id="IPR013035">
    <property type="entry name" value="PEP_carboxykinase_C"/>
</dbReference>
<feature type="binding site" evidence="11">
    <location>
        <position position="392"/>
    </location>
    <ligand>
        <name>GTP</name>
        <dbReference type="ChEBI" id="CHEBI:37565"/>
    </ligand>
</feature>
<evidence type="ECO:0000256" key="5">
    <source>
        <dbReference type="ARBA" id="ARBA00022723"/>
    </source>
</evidence>
<dbReference type="GO" id="GO:0006107">
    <property type="term" value="P:oxaloacetate metabolic process"/>
    <property type="evidence" value="ECO:0007669"/>
    <property type="project" value="TreeGrafter"/>
</dbReference>
<dbReference type="GO" id="GO:0030145">
    <property type="term" value="F:manganese ion binding"/>
    <property type="evidence" value="ECO:0007669"/>
    <property type="project" value="UniProtKB-UniRule"/>
</dbReference>
<keyword evidence="14" id="KW-0418">Kinase</keyword>
<dbReference type="Pfam" id="PF17297">
    <property type="entry name" value="PEPCK_N"/>
    <property type="match status" value="1"/>
</dbReference>
<dbReference type="PANTHER" id="PTHR11561">
    <property type="entry name" value="PHOSPHOENOLPYRUVATE CARBOXYKINASE"/>
    <property type="match status" value="1"/>
</dbReference>
<feature type="binding site" evidence="11">
    <location>
        <position position="299"/>
    </location>
    <ligand>
        <name>Mn(2+)</name>
        <dbReference type="ChEBI" id="CHEBI:29035"/>
    </ligand>
</feature>
<dbReference type="GO" id="GO:0033993">
    <property type="term" value="P:response to lipid"/>
    <property type="evidence" value="ECO:0007669"/>
    <property type="project" value="TreeGrafter"/>
</dbReference>
<dbReference type="PANTHER" id="PTHR11561:SF0">
    <property type="entry name" value="PHOSPHOENOLPYRUVATE CARBOXYKINASE [GTP]-RELATED"/>
    <property type="match status" value="1"/>
</dbReference>
<feature type="binding site" evidence="11">
    <location>
        <begin position="517"/>
        <end position="520"/>
    </location>
    <ligand>
        <name>GTP</name>
        <dbReference type="ChEBI" id="CHEBI:37565"/>
    </ligand>
</feature>
<protein>
    <recommendedName>
        <fullName evidence="11">Phosphoenolpyruvate carboxykinase [GTP]</fullName>
        <shortName evidence="11">PEP carboxykinase</shortName>
        <shortName evidence="11">PEPCK</shortName>
        <ecNumber evidence="11">4.1.1.32</ecNumber>
    </recommendedName>
    <alternativeName>
        <fullName evidence="11">GTP-dependent phosphoenolpyruvate carboxykinase</fullName>
        <shortName evidence="11">GTP-PEPCK</shortName>
    </alternativeName>
</protein>
<dbReference type="NCBIfam" id="NF003253">
    <property type="entry name" value="PRK04210.1"/>
    <property type="match status" value="1"/>
</dbReference>
<dbReference type="Pfam" id="PF00821">
    <property type="entry name" value="PEPCK_GTP"/>
    <property type="match status" value="1"/>
</dbReference>
<dbReference type="SUPFAM" id="SSF68923">
    <property type="entry name" value="PEP carboxykinase N-terminal domain"/>
    <property type="match status" value="1"/>
</dbReference>
<evidence type="ECO:0000256" key="2">
    <source>
        <dbReference type="ARBA" id="ARBA00005796"/>
    </source>
</evidence>
<evidence type="ECO:0000256" key="4">
    <source>
        <dbReference type="ARBA" id="ARBA00022432"/>
    </source>
</evidence>
<comment type="caution">
    <text evidence="14">The sequence shown here is derived from an EMBL/GenBank/DDBJ whole genome shotgun (WGS) entry which is preliminary data.</text>
</comment>
<dbReference type="GO" id="GO:0005829">
    <property type="term" value="C:cytosol"/>
    <property type="evidence" value="ECO:0007669"/>
    <property type="project" value="TreeGrafter"/>
</dbReference>
<keyword evidence="8 11" id="KW-0342">GTP-binding</keyword>
<dbReference type="AlphaFoldDB" id="A0A2I1II37"/>
<comment type="cofactor">
    <cofactor evidence="11">
        <name>Mn(2+)</name>
        <dbReference type="ChEBI" id="CHEBI:29035"/>
    </cofactor>
    <text evidence="11">Binds 1 Mn(2+) ion per subunit.</text>
</comment>
<dbReference type="InterPro" id="IPR035077">
    <property type="entry name" value="PEP_carboxykinase_GTP_C"/>
</dbReference>
<feature type="domain" description="Phosphoenolpyruvate carboxykinase C-terminal P-loop" evidence="12">
    <location>
        <begin position="248"/>
        <end position="606"/>
    </location>
</feature>
<dbReference type="FunFam" id="3.40.449.10:FF:000005">
    <property type="entry name" value="Phosphoenolpyruvate carboxykinase [GTP]"/>
    <property type="match status" value="1"/>
</dbReference>
<dbReference type="Gene3D" id="3.40.449.10">
    <property type="entry name" value="Phosphoenolpyruvate Carboxykinase, domain 1"/>
    <property type="match status" value="1"/>
</dbReference>
<evidence type="ECO:0000259" key="13">
    <source>
        <dbReference type="Pfam" id="PF17297"/>
    </source>
</evidence>
<comment type="function">
    <text evidence="11">Catalyzes the conversion of oxaloacetate (OAA) to phosphoenolpyruvate (PEP), the rate-limiting step in the metabolic pathway that produces glucose from lactate and other precursors derived from the citric acid cycle.</text>
</comment>
<comment type="subunit">
    <text evidence="3 11">Monomer.</text>
</comment>
<dbReference type="InterPro" id="IPR018091">
    <property type="entry name" value="PEP_carboxykin_GTP_CS"/>
</dbReference>
<dbReference type="SUPFAM" id="SSF53795">
    <property type="entry name" value="PEP carboxykinase-like"/>
    <property type="match status" value="1"/>
</dbReference>
<dbReference type="GO" id="GO:0016301">
    <property type="term" value="F:kinase activity"/>
    <property type="evidence" value="ECO:0007669"/>
    <property type="project" value="UniProtKB-KW"/>
</dbReference>
<dbReference type="GO" id="GO:0005525">
    <property type="term" value="F:GTP binding"/>
    <property type="evidence" value="ECO:0007669"/>
    <property type="project" value="UniProtKB-UniRule"/>
</dbReference>
<keyword evidence="11" id="KW-0963">Cytoplasm</keyword>
<keyword evidence="4 11" id="KW-0312">Gluconeogenesis</keyword>
<dbReference type="EC" id="4.1.1.32" evidence="11"/>
<keyword evidence="6 11" id="KW-0547">Nucleotide-binding</keyword>
<keyword evidence="7 11" id="KW-0210">Decarboxylase</keyword>
<comment type="similarity">
    <text evidence="2 11">Belongs to the phosphoenolpyruvate carboxykinase [GTP] family.</text>
</comment>
<feature type="binding site" evidence="11">
    <location>
        <position position="252"/>
    </location>
    <ligand>
        <name>Mn(2+)</name>
        <dbReference type="ChEBI" id="CHEBI:29035"/>
    </ligand>
</feature>
<name>A0A2I1II37_9MICO</name>
<keyword evidence="10 11" id="KW-0456">Lyase</keyword>
<comment type="pathway">
    <text evidence="1 11">Carbohydrate biosynthesis; gluconeogenesis.</text>
</comment>
<evidence type="ECO:0000256" key="11">
    <source>
        <dbReference type="HAMAP-Rule" id="MF_00452"/>
    </source>
</evidence>
<dbReference type="GO" id="GO:0042594">
    <property type="term" value="P:response to starvation"/>
    <property type="evidence" value="ECO:0007669"/>
    <property type="project" value="TreeGrafter"/>
</dbReference>
<dbReference type="Proteomes" id="UP000242755">
    <property type="component" value="Unassembled WGS sequence"/>
</dbReference>
<keyword evidence="14" id="KW-0670">Pyruvate</keyword>
<evidence type="ECO:0000256" key="3">
    <source>
        <dbReference type="ARBA" id="ARBA00011245"/>
    </source>
</evidence>
<feature type="domain" description="Phosphoenolpyruvate carboxykinase GTP-utilising N-terminal" evidence="13">
    <location>
        <begin position="25"/>
        <end position="244"/>
    </location>
</feature>
<dbReference type="GO" id="GO:0004613">
    <property type="term" value="F:phosphoenolpyruvate carboxykinase (GTP) activity"/>
    <property type="evidence" value="ECO:0007669"/>
    <property type="project" value="UniProtKB-UniRule"/>
</dbReference>
<dbReference type="UniPathway" id="UPA00138"/>
<dbReference type="Gene3D" id="3.90.228.20">
    <property type="match status" value="1"/>
</dbReference>
<dbReference type="EMBL" id="PKGO01000003">
    <property type="protein sequence ID" value="PKY70797.1"/>
    <property type="molecule type" value="Genomic_DNA"/>
</dbReference>
<evidence type="ECO:0000313" key="15">
    <source>
        <dbReference type="Proteomes" id="UP000242755"/>
    </source>
</evidence>
<dbReference type="GO" id="GO:0019543">
    <property type="term" value="P:propionate catabolic process"/>
    <property type="evidence" value="ECO:0007669"/>
    <property type="project" value="TreeGrafter"/>
</dbReference>
<dbReference type="HAMAP" id="MF_00452">
    <property type="entry name" value="PEPCK_GTP"/>
    <property type="match status" value="1"/>
</dbReference>
<evidence type="ECO:0000256" key="10">
    <source>
        <dbReference type="ARBA" id="ARBA00023239"/>
    </source>
</evidence>
<feature type="binding site" evidence="11">
    <location>
        <begin position="223"/>
        <end position="225"/>
    </location>
    <ligand>
        <name>substrate</name>
    </ligand>
</feature>
<gene>
    <name evidence="11" type="primary">pckG</name>
    <name evidence="14" type="ORF">CYJ40_04350</name>
</gene>
<feature type="active site" evidence="11">
    <location>
        <position position="276"/>
    </location>
</feature>
<dbReference type="CDD" id="cd00819">
    <property type="entry name" value="PEPCK_GTP"/>
    <property type="match status" value="1"/>
</dbReference>
<feature type="binding site" evidence="11">
    <location>
        <position position="423"/>
    </location>
    <ligand>
        <name>GTP</name>
        <dbReference type="ChEBI" id="CHEBI:37565"/>
    </ligand>
</feature>
<dbReference type="PIRSF" id="PIRSF001348">
    <property type="entry name" value="PEP_carboxykinase_GTP"/>
    <property type="match status" value="1"/>
</dbReference>
<dbReference type="GO" id="GO:0046327">
    <property type="term" value="P:glycerol biosynthetic process from pyruvate"/>
    <property type="evidence" value="ECO:0007669"/>
    <property type="project" value="TreeGrafter"/>
</dbReference>
<keyword evidence="14" id="KW-0808">Transferase</keyword>
<sequence length="610" mass="67355">MTVIDRGSVEDLLAGAPTKNEKILEFVKRAAELTTPDRIEWITGDEEQRQAITDQLVEAGTLVKLSEPANSYYAKSDPADVARVESRTFINSEKEEDAGPLNNWMDPQEMRATLNELFTGAMRGRTMYVIPFAMGHIDAKHPQFGIEITDSPYVVLSMQIMARVSNEVLEAIDKNDGKFVECMHSVGAPLEPGEEDVAWPCSETKYITHFPEDRSIWSYGSGYGGNALLGKKCYSLRIASAIARDEGWLAEHMLIIKLTNPEGESKYIAAAFPSACGKTNLAMITPTVPGWKAETLGDDIAWMRFGDDGQLYAVNPEYGLFGVAPGTGYSTNPTAMVAIDAGGNIFTNVALTDDNTVWWEGKTDEAPAHLTDWKGNDWTPESSTPAAHPNSRFCTPIANVPTAAPEWQDPNGVPISAILFGGRRKTTMPLVTETHDWQHGVFMGSVLSSEQTAAAEGKVGVVRRDPMAMRPFIGYNVGDYFQHWLNIGKTEGAKLPKIFYVNWFRRDDDNSFLWPGFSENSRVLKWVFERVAGTAEAVDTPLGKAPAEGALDVDGLDVTPEQLQKALAIKPEEWAEELKSIEEWYEELGDHVPAELRGEVDKLRERLGLA</sequence>
<feature type="binding site" evidence="11">
    <location>
        <position position="232"/>
    </location>
    <ligand>
        <name>Mn(2+)</name>
        <dbReference type="ChEBI" id="CHEBI:29035"/>
    </ligand>
</feature>
<dbReference type="InterPro" id="IPR035078">
    <property type="entry name" value="PEP_carboxykinase_GTP_N"/>
</dbReference>
<evidence type="ECO:0000256" key="1">
    <source>
        <dbReference type="ARBA" id="ARBA00004742"/>
    </source>
</evidence>
<evidence type="ECO:0000313" key="14">
    <source>
        <dbReference type="EMBL" id="PKY70797.1"/>
    </source>
</evidence>
<keyword evidence="9 11" id="KW-0464">Manganese</keyword>
<dbReference type="InterPro" id="IPR008210">
    <property type="entry name" value="PEP_carboxykinase_N"/>
</dbReference>
<feature type="binding site" evidence="11">
    <location>
        <begin position="390"/>
        <end position="392"/>
    </location>
    <ligand>
        <name>substrate</name>
    </ligand>
</feature>
<dbReference type="RefSeq" id="WP_101672171.1">
    <property type="nucleotide sequence ID" value="NZ_PKGO01000003.1"/>
</dbReference>
<evidence type="ECO:0000256" key="6">
    <source>
        <dbReference type="ARBA" id="ARBA00022741"/>
    </source>
</evidence>
<feature type="binding site" evidence="11">
    <location>
        <position position="83"/>
    </location>
    <ligand>
        <name>substrate</name>
    </ligand>
</feature>
<evidence type="ECO:0000259" key="12">
    <source>
        <dbReference type="Pfam" id="PF00821"/>
    </source>
</evidence>
<dbReference type="Gene3D" id="2.170.8.10">
    <property type="entry name" value="Phosphoenolpyruvate Carboxykinase, domain 2"/>
    <property type="match status" value="1"/>
</dbReference>
<dbReference type="InterPro" id="IPR008209">
    <property type="entry name" value="PEP_carboxykinase_GTP"/>
</dbReference>
<accession>A0A2I1II37</accession>
<evidence type="ECO:0000256" key="9">
    <source>
        <dbReference type="ARBA" id="ARBA00023211"/>
    </source>
</evidence>
<dbReference type="GO" id="GO:0006094">
    <property type="term" value="P:gluconeogenesis"/>
    <property type="evidence" value="ECO:0007669"/>
    <property type="project" value="UniProtKB-UniRule"/>
</dbReference>
<proteinExistence type="inferred from homology"/>
<feature type="binding site" evidence="11">
    <location>
        <begin position="275"/>
        <end position="280"/>
    </location>
    <ligand>
        <name>GTP</name>
        <dbReference type="ChEBI" id="CHEBI:37565"/>
    </ligand>
</feature>
<comment type="subcellular location">
    <subcellularLocation>
        <location evidence="11">Cytoplasm</location>
    </subcellularLocation>
</comment>
<comment type="catalytic activity">
    <reaction evidence="11">
        <text>oxaloacetate + GTP = phosphoenolpyruvate + GDP + CO2</text>
        <dbReference type="Rhea" id="RHEA:10388"/>
        <dbReference type="ChEBI" id="CHEBI:16452"/>
        <dbReference type="ChEBI" id="CHEBI:16526"/>
        <dbReference type="ChEBI" id="CHEBI:37565"/>
        <dbReference type="ChEBI" id="CHEBI:58189"/>
        <dbReference type="ChEBI" id="CHEBI:58702"/>
        <dbReference type="EC" id="4.1.1.32"/>
    </reaction>
</comment>
<evidence type="ECO:0000256" key="7">
    <source>
        <dbReference type="ARBA" id="ARBA00022793"/>
    </source>
</evidence>
<dbReference type="PROSITE" id="PS00505">
    <property type="entry name" value="PEPCK_GTP"/>
    <property type="match status" value="1"/>
</dbReference>
<dbReference type="GO" id="GO:0071333">
    <property type="term" value="P:cellular response to glucose stimulus"/>
    <property type="evidence" value="ECO:0007669"/>
    <property type="project" value="TreeGrafter"/>
</dbReference>